<evidence type="ECO:0000313" key="12">
    <source>
        <dbReference type="EMBL" id="OMH61131.1"/>
    </source>
</evidence>
<evidence type="ECO:0000313" key="9">
    <source>
        <dbReference type="EMBL" id="COV97934.1"/>
    </source>
</evidence>
<reference evidence="12 25" key="4">
    <citation type="submission" date="2016-04" db="EMBL/GenBank/DDBJ databases">
        <authorList>
            <person name="Bigi M."/>
            <person name="Bigi F."/>
            <person name="Soria M.A."/>
        </authorList>
    </citation>
    <scope>NUCLEOTIDE SEQUENCE [LARGE SCALE GENOMIC DNA]</scope>
    <source>
        <strain evidence="12 25">6548</strain>
    </source>
</reference>
<accession>A0A045IAU3</accession>
<dbReference type="Proteomes" id="UP000038802">
    <property type="component" value="Unassembled WGS sequence"/>
</dbReference>
<evidence type="ECO:0000313" key="8">
    <source>
        <dbReference type="EMBL" id="COV42678.1"/>
    </source>
</evidence>
<dbReference type="EMBL" id="CSBK01000422">
    <property type="protein sequence ID" value="COX38012.1"/>
    <property type="molecule type" value="Genomic_DNA"/>
</dbReference>
<organism evidence="11 15">
    <name type="scientific">Mycobacterium tuberculosis</name>
    <dbReference type="NCBI Taxonomy" id="1773"/>
    <lineage>
        <taxon>Bacteria</taxon>
        <taxon>Bacillati</taxon>
        <taxon>Actinomycetota</taxon>
        <taxon>Actinomycetes</taxon>
        <taxon>Mycobacteriales</taxon>
        <taxon>Mycobacteriaceae</taxon>
        <taxon>Mycobacterium</taxon>
        <taxon>Mycobacterium tuberculosis complex</taxon>
    </lineage>
</organism>
<dbReference type="GeneID" id="45427173"/>
<dbReference type="EMBL" id="CFOE01000285">
    <property type="protein sequence ID" value="CFE39877.1"/>
    <property type="molecule type" value="Genomic_DNA"/>
</dbReference>
<dbReference type="SMR" id="A0A045IAU3"/>
<evidence type="ECO:0000313" key="10">
    <source>
        <dbReference type="EMBL" id="COW83326.1"/>
    </source>
</evidence>
<evidence type="ECO:0000313" key="14">
    <source>
        <dbReference type="Proteomes" id="UP000038802"/>
    </source>
</evidence>
<evidence type="ECO:0000313" key="6">
    <source>
        <dbReference type="EMBL" id="CNW23516.1"/>
    </source>
</evidence>
<dbReference type="Proteomes" id="UP000044938">
    <property type="component" value="Unassembled WGS sequence"/>
</dbReference>
<reference evidence="13 26" key="6">
    <citation type="submission" date="2018-08" db="EMBL/GenBank/DDBJ databases">
        <authorList>
            <person name="Fokvardsen B D."/>
            <person name="Norman A."/>
        </authorList>
    </citation>
    <scope>NUCLEOTIDE SEQUENCE [LARGE SCALE GENOMIC DNA]</scope>
    <source>
        <strain evidence="13 26">DKC2</strain>
    </source>
</reference>
<evidence type="ECO:0000313" key="25">
    <source>
        <dbReference type="Proteomes" id="UP000189452"/>
    </source>
</evidence>
<dbReference type="EMBL" id="CFOH01000096">
    <property type="protein sequence ID" value="CFE47836.1"/>
    <property type="molecule type" value="Genomic_DNA"/>
</dbReference>
<dbReference type="Proteomes" id="UP000048289">
    <property type="component" value="Unassembled WGS sequence"/>
</dbReference>
<dbReference type="EMBL" id="CSAJ01000012">
    <property type="protein sequence ID" value="COV42678.1"/>
    <property type="molecule type" value="Genomic_DNA"/>
</dbReference>
<dbReference type="EMBL" id="CGCX01001304">
    <property type="protein sequence ID" value="CFR92410.1"/>
    <property type="molecule type" value="Genomic_DNA"/>
</dbReference>
<dbReference type="EMBL" id="CHKL01000465">
    <property type="protein sequence ID" value="COW83326.1"/>
    <property type="molecule type" value="Genomic_DNA"/>
</dbReference>
<evidence type="ECO:0000313" key="16">
    <source>
        <dbReference type="Proteomes" id="UP000039217"/>
    </source>
</evidence>
<reference evidence="11 24" key="3">
    <citation type="submission" date="2015-03" db="EMBL/GenBank/DDBJ databases">
        <authorList>
            <consortium name="Pathogen Informatics"/>
            <person name="Murphy D."/>
        </authorList>
    </citation>
    <scope>NUCLEOTIDE SEQUENCE</scope>
    <source>
        <strain evidence="5 24">0268S</strain>
        <strain evidence="11">N09902308</strain>
    </source>
</reference>
<dbReference type="Proteomes" id="UP000050139">
    <property type="component" value="Unassembled WGS sequence"/>
</dbReference>
<dbReference type="Proteomes" id="UP000049023">
    <property type="component" value="Unassembled WGS sequence"/>
</dbReference>
<evidence type="ECO:0000313" key="21">
    <source>
        <dbReference type="Proteomes" id="UP000048289"/>
    </source>
</evidence>
<evidence type="ECO:0000313" key="7">
    <source>
        <dbReference type="EMBL" id="COV21285.1"/>
    </source>
</evidence>
<dbReference type="Proteomes" id="UP000048600">
    <property type="component" value="Unassembled WGS sequence"/>
</dbReference>
<evidence type="ECO:0000313" key="23">
    <source>
        <dbReference type="Proteomes" id="UP000049023"/>
    </source>
</evidence>
<reference evidence="12 25" key="5">
    <citation type="submission" date="2017-02" db="EMBL/GenBank/DDBJ databases">
        <title>Protein polymorphisms may explain contrasting epidemiological fitness of two variants of a multidrug-resistant Mycobacterium tuberculosis strain.</title>
        <authorList>
            <person name="Bigi M.M."/>
            <person name="Lopez B."/>
            <person name="Blanco F.C."/>
            <person name="Sasiain M.C."/>
            <person name="De La Barrera S."/>
            <person name="Ritacco V."/>
            <person name="Bigi F."/>
            <person name="Soria M.A."/>
        </authorList>
    </citation>
    <scope>NUCLEOTIDE SEQUENCE [LARGE SCALE GENOMIC DNA]</scope>
    <source>
        <strain evidence="12 25">6548</strain>
    </source>
</reference>
<dbReference type="EMBL" id="CSAE01000058">
    <property type="protein sequence ID" value="COV21285.1"/>
    <property type="molecule type" value="Genomic_DNA"/>
</dbReference>
<dbReference type="EMBL" id="CNFU01000381">
    <property type="protein sequence ID" value="CKR72597.1"/>
    <property type="molecule type" value="Genomic_DNA"/>
</dbReference>
<evidence type="ECO:0000313" key="17">
    <source>
        <dbReference type="Proteomes" id="UP000044938"/>
    </source>
</evidence>
<evidence type="ECO:0000313" key="4">
    <source>
        <dbReference type="EMBL" id="CKR72597.1"/>
    </source>
</evidence>
<evidence type="ECO:0000313" key="20">
    <source>
        <dbReference type="Proteomes" id="UP000046947"/>
    </source>
</evidence>
<dbReference type="Proteomes" id="UP000046680">
    <property type="component" value="Unassembled WGS sequence"/>
</dbReference>
<dbReference type="RefSeq" id="WP_003899956.1">
    <property type="nucleotide sequence ID" value="NZ_AP017901.1"/>
</dbReference>
<evidence type="ECO:0000313" key="24">
    <source>
        <dbReference type="Proteomes" id="UP000050139"/>
    </source>
</evidence>
<dbReference type="AlphaFoldDB" id="A0A045IAU3"/>
<reference evidence="7" key="1">
    <citation type="submission" date="2015-03" db="EMBL/GenBank/DDBJ databases">
        <authorList>
            <person name="Murphy D."/>
        </authorList>
    </citation>
    <scope>NUCLEOTIDE SEQUENCE [LARGE SCALE GENOMIC DNA]</scope>
    <source>
        <strain evidence="7">K00500041</strain>
    </source>
</reference>
<proteinExistence type="predicted"/>
<reference evidence="14 15" key="2">
    <citation type="submission" date="2015-03" db="EMBL/GenBank/DDBJ databases">
        <authorList>
            <consortium name="Pathogen Informatics"/>
        </authorList>
    </citation>
    <scope>NUCLEOTIDE SEQUENCE [LARGE SCALE GENOMIC DNA]</scope>
    <source>
        <strain evidence="4 23">Bir 187</strain>
        <strain evidence="3 19">C09601061</strain>
        <strain evidence="6 16">D00501624</strain>
        <strain evidence="9 18">G09801536</strain>
        <strain evidence="1 21">G09901357</strain>
        <strain evidence="2 20">H09601792</strain>
        <strain evidence="14">K00500041</strain>
        <strain evidence="8 17">M09401471</strain>
        <strain evidence="15">N09902308</strain>
        <strain evidence="10 22">P00601463</strain>
    </source>
</reference>
<dbReference type="STRING" id="115862.BBG46_16585"/>
<protein>
    <submittedName>
        <fullName evidence="11">Protein of uncharacterized function (DUF2384)</fullName>
    </submittedName>
</protein>
<evidence type="ECO:0000313" key="11">
    <source>
        <dbReference type="EMBL" id="COX38012.1"/>
    </source>
</evidence>
<dbReference type="Proteomes" id="UP000300237">
    <property type="component" value="Chromosome"/>
</dbReference>
<evidence type="ECO:0000313" key="5">
    <source>
        <dbReference type="EMBL" id="CLV87122.1"/>
    </source>
</evidence>
<dbReference type="Proteomes" id="UP000039217">
    <property type="component" value="Unassembled WGS sequence"/>
</dbReference>
<gene>
    <name evidence="12" type="ORF">A4S10_03320</name>
    <name evidence="13" type="ORF">DKC2_3378</name>
    <name evidence="3" type="ORF">ERS007657_02990</name>
    <name evidence="6" type="ORF">ERS007661_03703</name>
    <name evidence="9" type="ORF">ERS007679_02831</name>
    <name evidence="1" type="ORF">ERS007681_02266</name>
    <name evidence="2" type="ORF">ERS007688_00883</name>
    <name evidence="7" type="ORF">ERS007703_00828</name>
    <name evidence="8" type="ORF">ERS007720_00195</name>
    <name evidence="11" type="ORF">ERS007739_01193</name>
    <name evidence="10" type="ORF">ERS007741_03241</name>
    <name evidence="4" type="ORF">ERS027661_01987</name>
    <name evidence="5" type="ORF">ERS094118_01424</name>
</gene>
<evidence type="ECO:0000313" key="26">
    <source>
        <dbReference type="Proteomes" id="UP000300237"/>
    </source>
</evidence>
<dbReference type="EMBL" id="LR027516">
    <property type="protein sequence ID" value="VCU51471.1"/>
    <property type="molecule type" value="Genomic_DNA"/>
</dbReference>
<evidence type="ECO:0000313" key="18">
    <source>
        <dbReference type="Proteomes" id="UP000045842"/>
    </source>
</evidence>
<sequence length="115" mass="12818">MAVTLDRAVEASEIVDALKPFGVTQVDVAAVIQVSDRAVRGWRTGDIRPERYDRLAQLRDLVLLLSDSLTPRGVGQWLHAKNRLLDGQRPVDLLAKDRYEDVRSAAESFIDGAYV</sequence>
<name>A0A045IAU3_MYCTX</name>
<dbReference type="EMBL" id="LWDQ01000001">
    <property type="protein sequence ID" value="OMH61131.1"/>
    <property type="molecule type" value="Genomic_DNA"/>
</dbReference>
<dbReference type="Proteomes" id="UP000046947">
    <property type="component" value="Unassembled WGS sequence"/>
</dbReference>
<dbReference type="EMBL" id="CQQC01001776">
    <property type="protein sequence ID" value="CNW23516.1"/>
    <property type="molecule type" value="Genomic_DNA"/>
</dbReference>
<dbReference type="PATRIC" id="fig|1773.206.peg.3811"/>
<dbReference type="EMBL" id="COPH01000009">
    <property type="protein sequence ID" value="CLV87122.1"/>
    <property type="molecule type" value="Genomic_DNA"/>
</dbReference>
<dbReference type="Proteomes" id="UP000045842">
    <property type="component" value="Unassembled WGS sequence"/>
</dbReference>
<evidence type="ECO:0000313" key="2">
    <source>
        <dbReference type="EMBL" id="CFE47836.1"/>
    </source>
</evidence>
<evidence type="ECO:0000313" key="13">
    <source>
        <dbReference type="EMBL" id="VCU51471.1"/>
    </source>
</evidence>
<dbReference type="EMBL" id="CSAD01000433">
    <property type="protein sequence ID" value="COV97934.1"/>
    <property type="molecule type" value="Genomic_DNA"/>
</dbReference>
<evidence type="ECO:0000313" key="15">
    <source>
        <dbReference type="Proteomes" id="UP000039021"/>
    </source>
</evidence>
<dbReference type="Proteomes" id="UP000039021">
    <property type="component" value="Unassembled WGS sequence"/>
</dbReference>
<dbReference type="Proteomes" id="UP000189452">
    <property type="component" value="Chromosome"/>
</dbReference>
<evidence type="ECO:0000313" key="3">
    <source>
        <dbReference type="EMBL" id="CFR92410.1"/>
    </source>
</evidence>
<evidence type="ECO:0000313" key="22">
    <source>
        <dbReference type="Proteomes" id="UP000048600"/>
    </source>
</evidence>
<evidence type="ECO:0000313" key="19">
    <source>
        <dbReference type="Proteomes" id="UP000046680"/>
    </source>
</evidence>
<evidence type="ECO:0000313" key="1">
    <source>
        <dbReference type="EMBL" id="CFE39877.1"/>
    </source>
</evidence>